<dbReference type="EC" id="2.3.3.9" evidence="2"/>
<dbReference type="EMBL" id="JAPDOD010000031">
    <property type="protein sequence ID" value="MDA0164138.1"/>
    <property type="molecule type" value="Genomic_DNA"/>
</dbReference>
<evidence type="ECO:0000256" key="2">
    <source>
        <dbReference type="ARBA" id="ARBA00012636"/>
    </source>
</evidence>
<feature type="domain" description="Malate synthase TIM barrel" evidence="9">
    <location>
        <begin position="148"/>
        <end position="393"/>
    </location>
</feature>
<evidence type="ECO:0000259" key="9">
    <source>
        <dbReference type="Pfam" id="PF01274"/>
    </source>
</evidence>
<feature type="domain" description="Malate synthase C-terminal" evidence="11">
    <location>
        <begin position="400"/>
        <end position="512"/>
    </location>
</feature>
<evidence type="ECO:0000259" key="11">
    <source>
        <dbReference type="Pfam" id="PF20659"/>
    </source>
</evidence>
<dbReference type="Gene3D" id="3.20.20.360">
    <property type="entry name" value="Malate synthase, domain 3"/>
    <property type="match status" value="1"/>
</dbReference>
<evidence type="ECO:0000256" key="4">
    <source>
        <dbReference type="ARBA" id="ARBA00022532"/>
    </source>
</evidence>
<evidence type="ECO:0000256" key="1">
    <source>
        <dbReference type="ARBA" id="ARBA00006394"/>
    </source>
</evidence>
<dbReference type="GO" id="GO:0006099">
    <property type="term" value="P:tricarboxylic acid cycle"/>
    <property type="evidence" value="ECO:0007669"/>
    <property type="project" value="UniProtKB-KW"/>
</dbReference>
<evidence type="ECO:0000256" key="8">
    <source>
        <dbReference type="PIRSR" id="PIRSR001363-1"/>
    </source>
</evidence>
<gene>
    <name evidence="12" type="primary">aceB</name>
    <name evidence="12" type="ORF">OM076_27945</name>
</gene>
<protein>
    <recommendedName>
        <fullName evidence="7">Malate synthase</fullName>
        <ecNumber evidence="2">2.3.3.9</ecNumber>
    </recommendedName>
</protein>
<dbReference type="AlphaFoldDB" id="A0A9X3N3G0"/>
<dbReference type="Pfam" id="PF20659">
    <property type="entry name" value="MS_C"/>
    <property type="match status" value="1"/>
</dbReference>
<dbReference type="GO" id="GO:0004474">
    <property type="term" value="F:malate synthase activity"/>
    <property type="evidence" value="ECO:0007669"/>
    <property type="project" value="UniProtKB-EC"/>
</dbReference>
<keyword evidence="13" id="KW-1185">Reference proteome</keyword>
<dbReference type="InterPro" id="IPR048355">
    <property type="entry name" value="MS_C"/>
</dbReference>
<reference evidence="12" key="1">
    <citation type="submission" date="2022-10" db="EMBL/GenBank/DDBJ databases">
        <title>The WGS of Solirubrobacter ginsenosidimutans DSM 21036.</title>
        <authorList>
            <person name="Jiang Z."/>
        </authorList>
    </citation>
    <scope>NUCLEOTIDE SEQUENCE</scope>
    <source>
        <strain evidence="12">DSM 21036</strain>
    </source>
</reference>
<dbReference type="Proteomes" id="UP001149140">
    <property type="component" value="Unassembled WGS sequence"/>
</dbReference>
<dbReference type="Gene3D" id="1.20.1220.12">
    <property type="entry name" value="Malate synthase, domain III"/>
    <property type="match status" value="1"/>
</dbReference>
<dbReference type="InterPro" id="IPR046363">
    <property type="entry name" value="MS_N_TIM-barrel_dom"/>
</dbReference>
<dbReference type="NCBIfam" id="TIGR01344">
    <property type="entry name" value="malate_syn_A"/>
    <property type="match status" value="1"/>
</dbReference>
<dbReference type="PANTHER" id="PTHR42902:SF1">
    <property type="entry name" value="MALATE SYNTHASE 1-RELATED"/>
    <property type="match status" value="1"/>
</dbReference>
<dbReference type="GO" id="GO:0005737">
    <property type="term" value="C:cytoplasm"/>
    <property type="evidence" value="ECO:0007669"/>
    <property type="project" value="TreeGrafter"/>
</dbReference>
<comment type="similarity">
    <text evidence="1">Belongs to the malate synthase family.</text>
</comment>
<dbReference type="Pfam" id="PF01274">
    <property type="entry name" value="MS_TIM-barrel"/>
    <property type="match status" value="1"/>
</dbReference>
<evidence type="ECO:0000256" key="7">
    <source>
        <dbReference type="ARBA" id="ARBA00068441"/>
    </source>
</evidence>
<proteinExistence type="inferred from homology"/>
<dbReference type="FunFam" id="1.20.1220.12:FF:000001">
    <property type="entry name" value="Malate synthase"/>
    <property type="match status" value="1"/>
</dbReference>
<evidence type="ECO:0000313" key="12">
    <source>
        <dbReference type="EMBL" id="MDA0164138.1"/>
    </source>
</evidence>
<dbReference type="RefSeq" id="WP_270043388.1">
    <property type="nucleotide sequence ID" value="NZ_JAPDOD010000031.1"/>
</dbReference>
<dbReference type="InterPro" id="IPR006252">
    <property type="entry name" value="Malate_synthA"/>
</dbReference>
<accession>A0A9X3N3G0</accession>
<evidence type="ECO:0000256" key="6">
    <source>
        <dbReference type="ARBA" id="ARBA00047918"/>
    </source>
</evidence>
<keyword evidence="5 12" id="KW-0808">Transferase</keyword>
<evidence type="ECO:0000313" key="13">
    <source>
        <dbReference type="Proteomes" id="UP001149140"/>
    </source>
</evidence>
<organism evidence="12 13">
    <name type="scientific">Solirubrobacter ginsenosidimutans</name>
    <dbReference type="NCBI Taxonomy" id="490573"/>
    <lineage>
        <taxon>Bacteria</taxon>
        <taxon>Bacillati</taxon>
        <taxon>Actinomycetota</taxon>
        <taxon>Thermoleophilia</taxon>
        <taxon>Solirubrobacterales</taxon>
        <taxon>Solirubrobacteraceae</taxon>
        <taxon>Solirubrobacter</taxon>
    </lineage>
</organism>
<dbReference type="Pfam" id="PF20656">
    <property type="entry name" value="MS_N"/>
    <property type="match status" value="1"/>
</dbReference>
<dbReference type="InterPro" id="IPR011076">
    <property type="entry name" value="Malate_synth_sf"/>
</dbReference>
<dbReference type="PIRSF" id="PIRSF001363">
    <property type="entry name" value="Malate_synth"/>
    <property type="match status" value="1"/>
</dbReference>
<dbReference type="InterPro" id="IPR001465">
    <property type="entry name" value="Malate_synthase_TIM"/>
</dbReference>
<keyword evidence="4" id="KW-0816">Tricarboxylic acid cycle</keyword>
<dbReference type="PANTHER" id="PTHR42902">
    <property type="entry name" value="MALATE SYNTHASE"/>
    <property type="match status" value="1"/>
</dbReference>
<feature type="active site" description="Proton donor" evidence="8">
    <location>
        <position position="435"/>
    </location>
</feature>
<keyword evidence="3" id="KW-0329">Glyoxylate bypass</keyword>
<comment type="caution">
    <text evidence="12">The sequence shown here is derived from an EMBL/GenBank/DDBJ whole genome shotgun (WGS) entry which is preliminary data.</text>
</comment>
<dbReference type="InterPro" id="IPR044856">
    <property type="entry name" value="Malate_synth_C_sf"/>
</dbReference>
<name>A0A9X3N3G0_9ACTN</name>
<feature type="domain" description="Malate synthase N-terminal" evidence="10">
    <location>
        <begin position="8"/>
        <end position="46"/>
    </location>
</feature>
<evidence type="ECO:0000259" key="10">
    <source>
        <dbReference type="Pfam" id="PF20656"/>
    </source>
</evidence>
<keyword evidence="12" id="KW-0012">Acyltransferase</keyword>
<evidence type="ECO:0000256" key="5">
    <source>
        <dbReference type="ARBA" id="ARBA00022679"/>
    </source>
</evidence>
<evidence type="ECO:0000256" key="3">
    <source>
        <dbReference type="ARBA" id="ARBA00022435"/>
    </source>
</evidence>
<feature type="active site" description="Proton acceptor" evidence="8">
    <location>
        <position position="152"/>
    </location>
</feature>
<dbReference type="GO" id="GO:0006097">
    <property type="term" value="P:glyoxylate cycle"/>
    <property type="evidence" value="ECO:0007669"/>
    <property type="project" value="UniProtKB-KW"/>
</dbReference>
<dbReference type="FunFam" id="3.20.20.360:FF:000001">
    <property type="entry name" value="Malate synthase"/>
    <property type="match status" value="1"/>
</dbReference>
<comment type="catalytic activity">
    <reaction evidence="6">
        <text>glyoxylate + acetyl-CoA + H2O = (S)-malate + CoA + H(+)</text>
        <dbReference type="Rhea" id="RHEA:18181"/>
        <dbReference type="ChEBI" id="CHEBI:15377"/>
        <dbReference type="ChEBI" id="CHEBI:15378"/>
        <dbReference type="ChEBI" id="CHEBI:15589"/>
        <dbReference type="ChEBI" id="CHEBI:36655"/>
        <dbReference type="ChEBI" id="CHEBI:57287"/>
        <dbReference type="ChEBI" id="CHEBI:57288"/>
        <dbReference type="EC" id="2.3.3.9"/>
    </reaction>
</comment>
<sequence length="514" mass="57584">MKVQAAAPPDESLATILSDEALAFVGELQERFGARRAELLQARAERGTPTGFLAETEEIRRGDWQVPPPRPDYENRRAEITGPTDRKLVINALNSGAKGFMADFEDANSPTWRNQVEGHRNLMDAIDGTITYDGADGRHYELVDAPATLLVRPRGWHLPEKHLTIGGEPVAGAFMDFGLYAFHSGPLLAARDKGLYLYLPKLEHWQEAALWNDVFRFTREALGLPPGLIRATVLIETLPAAFQMAEIIHALGEHSYGLNAGRWDYIFSMIKVFRDDPSFVLPDRNDVKMTVPFMRAYSELLVKTCHEHGAFAMGGMAALIPSRKDEEANQRALDAVKADKEREAKAGFDGTWVAHPDVVDVALAAFEEVLGDRPNQIDKQRYDVNVSPEQLLDAASTPGEITEEGLRADVNVGFQYISFWLGGRGAAGINNLMEDAATAEISRSQIWQWVRHGKFDREHVRQVLQEEMDKIHAEVGDETWEKGRPEETRAIFERVALSDEFPEFLTLPAYEYID</sequence>
<dbReference type="SUPFAM" id="SSF51645">
    <property type="entry name" value="Malate synthase G"/>
    <property type="match status" value="1"/>
</dbReference>
<dbReference type="CDD" id="cd00727">
    <property type="entry name" value="malate_synt_A"/>
    <property type="match status" value="1"/>
</dbReference>
<dbReference type="InterPro" id="IPR048356">
    <property type="entry name" value="MS_N"/>
</dbReference>